<keyword evidence="2" id="KW-1185">Reference proteome</keyword>
<dbReference type="AlphaFoldDB" id="A0A9X3ETA6"/>
<gene>
    <name evidence="1" type="ORF">OV079_29275</name>
</gene>
<dbReference type="EMBL" id="JAPNKE010000002">
    <property type="protein sequence ID" value="MCY1009586.1"/>
    <property type="molecule type" value="Genomic_DNA"/>
</dbReference>
<proteinExistence type="predicted"/>
<protein>
    <submittedName>
        <fullName evidence="1">Uncharacterized protein</fullName>
    </submittedName>
</protein>
<dbReference type="Proteomes" id="UP001150924">
    <property type="component" value="Unassembled WGS sequence"/>
</dbReference>
<accession>A0A9X3ETA6</accession>
<evidence type="ECO:0000313" key="1">
    <source>
        <dbReference type="EMBL" id="MCY1009586.1"/>
    </source>
</evidence>
<dbReference type="RefSeq" id="WP_267772249.1">
    <property type="nucleotide sequence ID" value="NZ_JAPNKE010000002.1"/>
</dbReference>
<comment type="caution">
    <text evidence="1">The sequence shown here is derived from an EMBL/GenBank/DDBJ whole genome shotgun (WGS) entry which is preliminary data.</text>
</comment>
<evidence type="ECO:0000313" key="2">
    <source>
        <dbReference type="Proteomes" id="UP001150924"/>
    </source>
</evidence>
<name>A0A9X3ETA6_9BACT</name>
<organism evidence="1 2">
    <name type="scientific">Nannocystis pusilla</name>
    <dbReference type="NCBI Taxonomy" id="889268"/>
    <lineage>
        <taxon>Bacteria</taxon>
        <taxon>Pseudomonadati</taxon>
        <taxon>Myxococcota</taxon>
        <taxon>Polyangia</taxon>
        <taxon>Nannocystales</taxon>
        <taxon>Nannocystaceae</taxon>
        <taxon>Nannocystis</taxon>
    </lineage>
</organism>
<reference evidence="1" key="1">
    <citation type="submission" date="2022-11" db="EMBL/GenBank/DDBJ databases">
        <title>Minimal conservation of predation-associated metabolite biosynthetic gene clusters underscores biosynthetic potential of Myxococcota including descriptions for ten novel species: Archangium lansinium sp. nov., Myxococcus landrumus sp. nov., Nannocystis bai.</title>
        <authorList>
            <person name="Ahearne A."/>
            <person name="Stevens C."/>
            <person name="Phillips K."/>
        </authorList>
    </citation>
    <scope>NUCLEOTIDE SEQUENCE</scope>
    <source>
        <strain evidence="1">Na p29</strain>
    </source>
</reference>
<sequence>MDQAVGDHEDALADEDERAAVVGGEQLELARINLVESVMHAEVAVLRASGRIEATEGG</sequence>